<protein>
    <submittedName>
        <fullName evidence="1">Uncharacterized protein</fullName>
    </submittedName>
</protein>
<evidence type="ECO:0000313" key="2">
    <source>
        <dbReference type="Proteomes" id="UP001055879"/>
    </source>
</evidence>
<accession>A0ACB9C4F9</accession>
<organism evidence="1 2">
    <name type="scientific">Arctium lappa</name>
    <name type="common">Greater burdock</name>
    <name type="synonym">Lappa major</name>
    <dbReference type="NCBI Taxonomy" id="4217"/>
    <lineage>
        <taxon>Eukaryota</taxon>
        <taxon>Viridiplantae</taxon>
        <taxon>Streptophyta</taxon>
        <taxon>Embryophyta</taxon>
        <taxon>Tracheophyta</taxon>
        <taxon>Spermatophyta</taxon>
        <taxon>Magnoliopsida</taxon>
        <taxon>eudicotyledons</taxon>
        <taxon>Gunneridae</taxon>
        <taxon>Pentapetalae</taxon>
        <taxon>asterids</taxon>
        <taxon>campanulids</taxon>
        <taxon>Asterales</taxon>
        <taxon>Asteraceae</taxon>
        <taxon>Carduoideae</taxon>
        <taxon>Cardueae</taxon>
        <taxon>Arctiinae</taxon>
        <taxon>Arctium</taxon>
    </lineage>
</organism>
<dbReference type="EMBL" id="CM042051">
    <property type="protein sequence ID" value="KAI3729164.1"/>
    <property type="molecule type" value="Genomic_DNA"/>
</dbReference>
<gene>
    <name evidence="1" type="ORF">L6452_17815</name>
</gene>
<name>A0ACB9C4F9_ARCLA</name>
<reference evidence="1 2" key="2">
    <citation type="journal article" date="2022" name="Mol. Ecol. Resour.">
        <title>The genomes of chicory, endive, great burdock and yacon provide insights into Asteraceae paleo-polyploidization history and plant inulin production.</title>
        <authorList>
            <person name="Fan W."/>
            <person name="Wang S."/>
            <person name="Wang H."/>
            <person name="Wang A."/>
            <person name="Jiang F."/>
            <person name="Liu H."/>
            <person name="Zhao H."/>
            <person name="Xu D."/>
            <person name="Zhang Y."/>
        </authorList>
    </citation>
    <scope>NUCLEOTIDE SEQUENCE [LARGE SCALE GENOMIC DNA]</scope>
    <source>
        <strain evidence="2">cv. Niubang</strain>
    </source>
</reference>
<evidence type="ECO:0000313" key="1">
    <source>
        <dbReference type="EMBL" id="KAI3729164.1"/>
    </source>
</evidence>
<reference evidence="2" key="1">
    <citation type="journal article" date="2022" name="Mol. Ecol. Resour.">
        <title>The genomes of chicory, endive, great burdock and yacon provide insights into Asteraceae palaeo-polyploidization history and plant inulin production.</title>
        <authorList>
            <person name="Fan W."/>
            <person name="Wang S."/>
            <person name="Wang H."/>
            <person name="Wang A."/>
            <person name="Jiang F."/>
            <person name="Liu H."/>
            <person name="Zhao H."/>
            <person name="Xu D."/>
            <person name="Zhang Y."/>
        </authorList>
    </citation>
    <scope>NUCLEOTIDE SEQUENCE [LARGE SCALE GENOMIC DNA]</scope>
    <source>
        <strain evidence="2">cv. Niubang</strain>
    </source>
</reference>
<dbReference type="Proteomes" id="UP001055879">
    <property type="component" value="Linkage Group LG05"/>
</dbReference>
<sequence>MLEDRSSFVPKSCSRETKNNWANVNDYVIKGKRPLEIKDEEPDHATKNHKKFIGNNDGLELRLGFGDFPMAPQDQEGGHSKKIVTEYDDLELGLGSLHYPMIPPEPSEDQHDSGSDSDSNHDSDMDLDTSSLICDIGRDNTINCLIRCPRSHYGAIALLNQSFRDLIRSGELYKLRLVNGVIEHWVYYSCNLVKWEAFDPITRKWMLLPAMAANPCFRFSDKESMAVGTELLVLGKEITGDVVYKYSLLTNSWSLGNPMNSPRCLFGSANLGQIAIFAGGVARNGEVLDVTESYNSVSGTWETLPSMLKPRKLSSGVFMDGKFYVIGGIGGSDMESLTCGEEYDLETKKWTEIPNMAPGLVGPSMAPPLVTVVNNELYAADCFEMLVKKYDKKKKEWKSIGRLPERAANVDGWGIAFRGCGERIIVIGGPKYGFRHVEIYSWIPSEGPPEWTMIGQKRADNFIYNCAVMSC</sequence>
<keyword evidence="2" id="KW-1185">Reference proteome</keyword>
<proteinExistence type="predicted"/>
<comment type="caution">
    <text evidence="1">The sequence shown here is derived from an EMBL/GenBank/DDBJ whole genome shotgun (WGS) entry which is preliminary data.</text>
</comment>